<feature type="domain" description="Acetyl-CoA hydrolase/transferase C-terminal" evidence="4">
    <location>
        <begin position="277"/>
        <end position="429"/>
    </location>
</feature>
<evidence type="ECO:0000313" key="5">
    <source>
        <dbReference type="EMBL" id="CAN93452.1"/>
    </source>
</evidence>
<protein>
    <submittedName>
        <fullName evidence="5">4-hydroxybutyrate coenzyme A transferase</fullName>
    </submittedName>
</protein>
<evidence type="ECO:0000259" key="3">
    <source>
        <dbReference type="Pfam" id="PF02550"/>
    </source>
</evidence>
<dbReference type="KEGG" id="scl:sce3293"/>
<evidence type="ECO:0000259" key="4">
    <source>
        <dbReference type="Pfam" id="PF13336"/>
    </source>
</evidence>
<dbReference type="GO" id="GO:0008775">
    <property type="term" value="F:acetate CoA-transferase activity"/>
    <property type="evidence" value="ECO:0007669"/>
    <property type="project" value="InterPro"/>
</dbReference>
<keyword evidence="2 5" id="KW-0808">Transferase</keyword>
<dbReference type="Pfam" id="PF02550">
    <property type="entry name" value="AcetylCoA_hydro"/>
    <property type="match status" value="1"/>
</dbReference>
<dbReference type="InterPro" id="IPR037171">
    <property type="entry name" value="NagB/RpiA_transferase-like"/>
</dbReference>
<proteinExistence type="inferred from homology"/>
<dbReference type="Gene3D" id="3.40.1080.10">
    <property type="entry name" value="Glutaconate Coenzyme A-transferase"/>
    <property type="match status" value="1"/>
</dbReference>
<organism evidence="5 6">
    <name type="scientific">Sorangium cellulosum (strain So ce56)</name>
    <name type="common">Polyangium cellulosum (strain So ce56)</name>
    <dbReference type="NCBI Taxonomy" id="448385"/>
    <lineage>
        <taxon>Bacteria</taxon>
        <taxon>Pseudomonadati</taxon>
        <taxon>Myxococcota</taxon>
        <taxon>Polyangia</taxon>
        <taxon>Polyangiales</taxon>
        <taxon>Polyangiaceae</taxon>
        <taxon>Sorangium</taxon>
    </lineage>
</organism>
<dbReference type="EMBL" id="AM746676">
    <property type="protein sequence ID" value="CAN93452.1"/>
    <property type="molecule type" value="Genomic_DNA"/>
</dbReference>
<evidence type="ECO:0000313" key="6">
    <source>
        <dbReference type="Proteomes" id="UP000002139"/>
    </source>
</evidence>
<dbReference type="AlphaFoldDB" id="A9GMK9"/>
<dbReference type="HOGENOM" id="CLU_030703_1_1_7"/>
<name>A9GMK9_SORC5</name>
<sequence>MQQTITDWRSRFGDKIKTAEEAIRAIPPGRRILVGSGAAEPTDLVNAMVQSGDHLAGNEIVHLMTEGPAPYVRPGLERRFRHTAFFIGQNVREAIHEGRADFMPVFLSEIPSLILSGRVGIDVALIQVSPPDAHGFVSLGVSVDIVRAAVDSAALVLAEVNPRMPRTHGDSFLHVDRITHLVPVDRELPERAIEPLDDVDRAIGRNVATLVPDGATLQTGIGKIPNAVLAALGGRSDLGVHTEMLSDGVMDLVQRGVITNRRKTLLPGKLVTSFLLGSRALYAWAHENPVIEMRGSAFTNDPLTIARNDRMIAINAALAVDLTGQVAADTLMGRFFSGIGGQVDFIRGAARSAGGKPIIALRSTAKDGTISRIQPAFEQGAGIVTSRGDVHYVVTEHGVADLWGRNIRQRALALIEIAHPDHRADLLAAAKQRRYVFGDPVVSRADSP</sequence>
<dbReference type="STRING" id="448385.sce3293"/>
<dbReference type="GO" id="GO:0006083">
    <property type="term" value="P:acetate metabolic process"/>
    <property type="evidence" value="ECO:0007669"/>
    <property type="project" value="InterPro"/>
</dbReference>
<dbReference type="PANTHER" id="PTHR21432:SF20">
    <property type="entry name" value="ACETYL-COA HYDROLASE"/>
    <property type="match status" value="1"/>
</dbReference>
<evidence type="ECO:0000256" key="2">
    <source>
        <dbReference type="ARBA" id="ARBA00022679"/>
    </source>
</evidence>
<dbReference type="Proteomes" id="UP000002139">
    <property type="component" value="Chromosome"/>
</dbReference>
<reference evidence="5" key="1">
    <citation type="journal article" date="2007" name="Nat. Biotechnol.">
        <title>Complete genome sequence of the myxobacterium Sorangium cellulosum.</title>
        <authorList>
            <person name="Schneiker S."/>
            <person name="Perlova O."/>
            <person name="Kaiser O."/>
            <person name="Gerth K."/>
            <person name="Alici A."/>
            <person name="Altmeyer M.O."/>
            <person name="Bartels D."/>
            <person name="Bekel T."/>
            <person name="Beyer S."/>
            <person name="Bode E."/>
            <person name="Bode H.B."/>
            <person name="Bolten C.J."/>
            <person name="Choudhuri J.V."/>
            <person name="Doss S."/>
            <person name="Elnakady Y.A."/>
            <person name="Frank B."/>
            <person name="Gaigalat L."/>
            <person name="Goesmann A."/>
            <person name="Groeger C."/>
            <person name="Gross F."/>
            <person name="Jelsbak L."/>
            <person name="Jelsbak L."/>
            <person name="Kalinowski J."/>
            <person name="Kegler C."/>
            <person name="Knauber T."/>
            <person name="Konietzny S."/>
            <person name="Kopp M."/>
            <person name="Krause L."/>
            <person name="Krug D."/>
            <person name="Linke B."/>
            <person name="Mahmud T."/>
            <person name="Martinez-Arias R."/>
            <person name="McHardy A.C."/>
            <person name="Merai M."/>
            <person name="Meyer F."/>
            <person name="Mormann S."/>
            <person name="Munoz-Dorado J."/>
            <person name="Perez J."/>
            <person name="Pradella S."/>
            <person name="Rachid S."/>
            <person name="Raddatz G."/>
            <person name="Rosenau F."/>
            <person name="Rueckert C."/>
            <person name="Sasse F."/>
            <person name="Scharfe M."/>
            <person name="Schuster S.C."/>
            <person name="Suen G."/>
            <person name="Treuner-Lange A."/>
            <person name="Velicer G.J."/>
            <person name="Vorholter F.-J."/>
            <person name="Weissman K.J."/>
            <person name="Welch R.D."/>
            <person name="Wenzel S.C."/>
            <person name="Whitworth D.E."/>
            <person name="Wilhelm S."/>
            <person name="Wittmann C."/>
            <person name="Bloecker H."/>
            <person name="Puehler A."/>
            <person name="Mueller R."/>
        </authorList>
    </citation>
    <scope>NUCLEOTIDE SEQUENCE [LARGE SCALE GENOMIC DNA]</scope>
    <source>
        <strain evidence="5">So ce 56</strain>
    </source>
</reference>
<dbReference type="eggNOG" id="COG0427">
    <property type="taxonomic scope" value="Bacteria"/>
</dbReference>
<dbReference type="InterPro" id="IPR026888">
    <property type="entry name" value="AcetylCoA_hyd_C"/>
</dbReference>
<dbReference type="RefSeq" id="WP_012235924.1">
    <property type="nucleotide sequence ID" value="NC_010162.1"/>
</dbReference>
<dbReference type="InterPro" id="IPR046433">
    <property type="entry name" value="ActCoA_hydro"/>
</dbReference>
<dbReference type="BioCyc" id="SCEL448385:SCE_RS16875-MONOMER"/>
<dbReference type="Pfam" id="PF13336">
    <property type="entry name" value="AcetylCoA_hyd_C"/>
    <property type="match status" value="1"/>
</dbReference>
<dbReference type="OrthoDB" id="9801795at2"/>
<dbReference type="Gene3D" id="3.40.1080.20">
    <property type="entry name" value="Acetyl-CoA hydrolase/transferase C-terminal domain"/>
    <property type="match status" value="1"/>
</dbReference>
<evidence type="ECO:0000256" key="1">
    <source>
        <dbReference type="ARBA" id="ARBA00009632"/>
    </source>
</evidence>
<dbReference type="PANTHER" id="PTHR21432">
    <property type="entry name" value="ACETYL-COA HYDROLASE-RELATED"/>
    <property type="match status" value="1"/>
</dbReference>
<accession>A9GMK9</accession>
<dbReference type="InterPro" id="IPR038460">
    <property type="entry name" value="AcetylCoA_hyd_C_sf"/>
</dbReference>
<dbReference type="InterPro" id="IPR003702">
    <property type="entry name" value="ActCoA_hydro_N"/>
</dbReference>
<feature type="domain" description="Acetyl-CoA hydrolase/transferase N-terminal" evidence="3">
    <location>
        <begin position="33"/>
        <end position="189"/>
    </location>
</feature>
<comment type="similarity">
    <text evidence="1">Belongs to the acetyl-CoA hydrolase/transferase family.</text>
</comment>
<gene>
    <name evidence="5" type="ordered locus">sce3293</name>
</gene>
<dbReference type="SUPFAM" id="SSF100950">
    <property type="entry name" value="NagB/RpiA/CoA transferase-like"/>
    <property type="match status" value="2"/>
</dbReference>
<keyword evidence="6" id="KW-1185">Reference proteome</keyword>
<dbReference type="Gene3D" id="3.30.750.70">
    <property type="entry name" value="4-hydroxybutyrate coenzyme like domains"/>
    <property type="match status" value="1"/>
</dbReference>